<dbReference type="Gene3D" id="3.30.760.10">
    <property type="entry name" value="RNA Cap, Translation Initiation Factor Eif4e"/>
    <property type="match status" value="1"/>
</dbReference>
<dbReference type="OrthoDB" id="10067381at2759"/>
<feature type="region of interest" description="Disordered" evidence="1">
    <location>
        <begin position="725"/>
        <end position="811"/>
    </location>
</feature>
<feature type="compositionally biased region" description="Low complexity" evidence="1">
    <location>
        <begin position="519"/>
        <end position="531"/>
    </location>
</feature>
<feature type="region of interest" description="Disordered" evidence="1">
    <location>
        <begin position="1"/>
        <end position="65"/>
    </location>
</feature>
<reference evidence="2 3" key="1">
    <citation type="journal article" date="2013" name="Plant Cell">
        <title>The transition from a phytopathogenic smut ancestor to an anamorphic biocontrol agent deciphered by comparative whole-genome analysis.</title>
        <authorList>
            <person name="Lefebvre F."/>
            <person name="Joly D.L."/>
            <person name="Labbe C."/>
            <person name="Teichmann B."/>
            <person name="Linning R."/>
            <person name="Belzile F."/>
            <person name="Bakkeren G."/>
            <person name="Belanger R.R."/>
        </authorList>
    </citation>
    <scope>NUCLEOTIDE SEQUENCE [LARGE SCALE GENOMIC DNA]</scope>
    <source>
        <strain evidence="2 3">PF-1</strain>
    </source>
</reference>
<dbReference type="Proteomes" id="UP000053664">
    <property type="component" value="Unassembled WGS sequence"/>
</dbReference>
<dbReference type="KEGG" id="pfp:PFL1_05430"/>
<feature type="compositionally biased region" description="Basic and acidic residues" evidence="1">
    <location>
        <begin position="594"/>
        <end position="611"/>
    </location>
</feature>
<dbReference type="RefSeq" id="XP_007881152.1">
    <property type="nucleotide sequence ID" value="XM_007882961.1"/>
</dbReference>
<organism evidence="2 3">
    <name type="scientific">Pseudozyma flocculosa PF-1</name>
    <dbReference type="NCBI Taxonomy" id="1277687"/>
    <lineage>
        <taxon>Eukaryota</taxon>
        <taxon>Fungi</taxon>
        <taxon>Dikarya</taxon>
        <taxon>Basidiomycota</taxon>
        <taxon>Ustilaginomycotina</taxon>
        <taxon>Ustilaginomycetes</taxon>
        <taxon>Ustilaginales</taxon>
        <taxon>Ustilaginaceae</taxon>
        <taxon>Pseudozyma</taxon>
    </lineage>
</organism>
<accession>A0A061H442</accession>
<dbReference type="HOGENOM" id="CLU_347854_0_0_1"/>
<gene>
    <name evidence="2" type="ORF">PFL1_05430</name>
</gene>
<evidence type="ECO:0000313" key="3">
    <source>
        <dbReference type="Proteomes" id="UP000053664"/>
    </source>
</evidence>
<feature type="compositionally biased region" description="Low complexity" evidence="1">
    <location>
        <begin position="482"/>
        <end position="493"/>
    </location>
</feature>
<evidence type="ECO:0000256" key="1">
    <source>
        <dbReference type="SAM" id="MobiDB-lite"/>
    </source>
</evidence>
<name>A0A061H442_9BASI</name>
<feature type="region of interest" description="Disordered" evidence="1">
    <location>
        <begin position="183"/>
        <end position="205"/>
    </location>
</feature>
<feature type="region of interest" description="Disordered" evidence="1">
    <location>
        <begin position="326"/>
        <end position="697"/>
    </location>
</feature>
<evidence type="ECO:0000313" key="2">
    <source>
        <dbReference type="EMBL" id="EPQ27149.1"/>
    </source>
</evidence>
<dbReference type="GeneID" id="19319522"/>
<feature type="compositionally biased region" description="Basic and acidic residues" evidence="1">
    <location>
        <begin position="737"/>
        <end position="756"/>
    </location>
</feature>
<feature type="compositionally biased region" description="Polar residues" evidence="1">
    <location>
        <begin position="452"/>
        <end position="471"/>
    </location>
</feature>
<proteinExistence type="predicted"/>
<dbReference type="InterPro" id="IPR023398">
    <property type="entry name" value="TIF_eIF4e-like"/>
</dbReference>
<protein>
    <submittedName>
        <fullName evidence="2">Uncharacterized protein</fullName>
    </submittedName>
</protein>
<dbReference type="SUPFAM" id="SSF55418">
    <property type="entry name" value="eIF4e-like"/>
    <property type="match status" value="1"/>
</dbReference>
<dbReference type="eggNOG" id="ENOG502R8JF">
    <property type="taxonomic scope" value="Eukaryota"/>
</dbReference>
<sequence length="811" mass="86472">MTSNVGQASAAEAAAPSRHTWTPASGEDLEKWLKKHKPTRTANDDDGGRVTVESPNLGRSSLVKHNDPAARQRVLEQACAAVDKAVKEHERIKTDDSIPVRTSKAKGQSKKVHREQVERELSNALIEFGTSSPQWLGGKWMSHDRERFVDSMFAKLARSVVSGPLSQLKGGPIVTKVTAEHVRHLETTRPRSGSTSKKGQHYHHDDDDDNREFLLCIHFESTWNSSHAKAVFEALAREHGVLPTSCKADLYTEVGISSKHPCGIRSTVFSSNDFYSKAEQYAMRKEYHTRSRGEEPEEHIIQSVAHGDDSGEEGFVEVGAPPVAREVQPAQPVEASEPSVALVEEPEVVKEPEIVERPADELPRVEDVSQEQPIGGPGPGLVEEAPAALPPTEGKDDTALGEASSIETRDRPRSASPSPETMRPDEGEEDEASSAASREASVVMGGEEGAKTSLQPQISAPGMQASQLETQSSEEEMVLDLRPPSARAAAEASIPKDGERQSETPAGQVEAGPGLEQKPAPVIEAEAVAAEPVHEEAPVVVKEQAEDQVEKQAHEQAEEQAREQAGEQAREQAGEQVREQAPGEVRAEPTTSKEPAEARAEEAAPEREGVEAKAGQETAQGLAAEPEPAQNKTAEGESKEPEATTTTVQGKSGGPTVEGKSDGPTVEEVAEERPSGDGEVTDEAIEKGGPFVPLPLGIVEEVEPPRLDESQDIRVLAAEHAEQLALGSDEAAGEAPGEGKEAIEVPHLVPEKRSADDVGSELSGETAADTGGDSKNGGRSKKARSSDDVEPEVLAASKDDDASSVTATEAS</sequence>
<feature type="compositionally biased region" description="Basic and acidic residues" evidence="1">
    <location>
        <begin position="347"/>
        <end position="367"/>
    </location>
</feature>
<feature type="compositionally biased region" description="Basic and acidic residues" evidence="1">
    <location>
        <begin position="532"/>
        <end position="578"/>
    </location>
</feature>
<dbReference type="AlphaFoldDB" id="A0A061H442"/>
<dbReference type="EMBL" id="KE361641">
    <property type="protein sequence ID" value="EPQ27149.1"/>
    <property type="molecule type" value="Genomic_DNA"/>
</dbReference>